<dbReference type="InterPro" id="IPR013108">
    <property type="entry name" value="Amidohydro_3"/>
</dbReference>
<gene>
    <name evidence="3" type="ORF">NEE01_23285</name>
</gene>
<name>A0AA42CSX2_9SPHN</name>
<proteinExistence type="predicted"/>
<dbReference type="PANTHER" id="PTHR43135">
    <property type="entry name" value="ALPHA-D-RIBOSE 1-METHYLPHOSPHONATE 5-TRIPHOSPHATE DIPHOSPHATASE"/>
    <property type="match status" value="1"/>
</dbReference>
<dbReference type="Proteomes" id="UP001165565">
    <property type="component" value="Unassembled WGS sequence"/>
</dbReference>
<feature type="chain" id="PRO_5041279212" evidence="1">
    <location>
        <begin position="20"/>
        <end position="432"/>
    </location>
</feature>
<dbReference type="InterPro" id="IPR051781">
    <property type="entry name" value="Metallo-dep_Hydrolase"/>
</dbReference>
<dbReference type="Gene3D" id="2.30.40.10">
    <property type="entry name" value="Urease, subunit C, domain 1"/>
    <property type="match status" value="1"/>
</dbReference>
<accession>A0AA42CSX2</accession>
<evidence type="ECO:0000313" key="4">
    <source>
        <dbReference type="Proteomes" id="UP001165565"/>
    </source>
</evidence>
<dbReference type="Pfam" id="PF07969">
    <property type="entry name" value="Amidohydro_3"/>
    <property type="match status" value="1"/>
</dbReference>
<evidence type="ECO:0000259" key="2">
    <source>
        <dbReference type="Pfam" id="PF07969"/>
    </source>
</evidence>
<feature type="signal peptide" evidence="1">
    <location>
        <begin position="1"/>
        <end position="19"/>
    </location>
</feature>
<dbReference type="InterPro" id="IPR032466">
    <property type="entry name" value="Metal_Hydrolase"/>
</dbReference>
<organism evidence="3 4">
    <name type="scientific">Sphingomonas lycopersici</name>
    <dbReference type="NCBI Taxonomy" id="2951807"/>
    <lineage>
        <taxon>Bacteria</taxon>
        <taxon>Pseudomonadati</taxon>
        <taxon>Pseudomonadota</taxon>
        <taxon>Alphaproteobacteria</taxon>
        <taxon>Sphingomonadales</taxon>
        <taxon>Sphingomonadaceae</taxon>
        <taxon>Sphingomonas</taxon>
    </lineage>
</organism>
<evidence type="ECO:0000313" key="3">
    <source>
        <dbReference type="EMBL" id="MCW6537709.1"/>
    </source>
</evidence>
<evidence type="ECO:0000256" key="1">
    <source>
        <dbReference type="SAM" id="SignalP"/>
    </source>
</evidence>
<feature type="domain" description="Amidohydrolase 3" evidence="2">
    <location>
        <begin position="295"/>
        <end position="403"/>
    </location>
</feature>
<dbReference type="Gene3D" id="3.20.20.140">
    <property type="entry name" value="Metal-dependent hydrolases"/>
    <property type="match status" value="1"/>
</dbReference>
<comment type="caution">
    <text evidence="3">The sequence shown here is derived from an EMBL/GenBank/DDBJ whole genome shotgun (WGS) entry which is preliminary data.</text>
</comment>
<dbReference type="EMBL" id="JANFAV010000030">
    <property type="protein sequence ID" value="MCW6537709.1"/>
    <property type="molecule type" value="Genomic_DNA"/>
</dbReference>
<keyword evidence="1" id="KW-0732">Signal</keyword>
<reference evidence="3" key="1">
    <citation type="submission" date="2022-06" db="EMBL/GenBank/DDBJ databases">
        <title>Sphingomonas sp. nov. isolated from rhizosphere soil of tomato.</title>
        <authorList>
            <person name="Dong H."/>
            <person name="Gao R."/>
        </authorList>
    </citation>
    <scope>NUCLEOTIDE SEQUENCE</scope>
    <source>
        <strain evidence="3">MMSM24</strain>
    </source>
</reference>
<dbReference type="RefSeq" id="WP_265271890.1">
    <property type="nucleotide sequence ID" value="NZ_JANFAV010000030.1"/>
</dbReference>
<keyword evidence="4" id="KW-1185">Reference proteome</keyword>
<dbReference type="InterPro" id="IPR011059">
    <property type="entry name" value="Metal-dep_hydrolase_composite"/>
</dbReference>
<dbReference type="GO" id="GO:0016810">
    <property type="term" value="F:hydrolase activity, acting on carbon-nitrogen (but not peptide) bonds"/>
    <property type="evidence" value="ECO:0007669"/>
    <property type="project" value="InterPro"/>
</dbReference>
<sequence>MIRALLLSAAALIAAPALAQTVAITGATVALGDGSAPIQNATLVFRDGRIIAAGSGVAAPAGAEVIDAHGKWVSPGLVAGFTGLGLHDANGIEESNDGSAKGSPFAAAIDVSTAINPTGVKIANERLGGVTRALVAPDTGNSIFAGQGAVIDLGDDANPVMRARAFQYVELGEHGARDAGGSRPAAYALFRDALTQAQDYRRNPATFGGRDRGALIKRSDAEALLKVIDGQVPLVVHVDRASDIRNVLGLTRDYPKLRLVLTGASEGWRVAREIAAAKVPVIAAALADLPESFEAVAATESNVGRMRAAGVQVGLSADGASGGEHNIRQYAGNLVAITRIPGATGLDWGQALASITSGPAAALGLDGEIGSLRPGRRADVVLWDGDPLEIESQPVAIWIDGKPQPMRSRQTELRDRYLTPTEGALPKAYDRR</sequence>
<protein>
    <submittedName>
        <fullName evidence="3">Amidohydrolase family protein</fullName>
    </submittedName>
</protein>
<dbReference type="SUPFAM" id="SSF51338">
    <property type="entry name" value="Composite domain of metallo-dependent hydrolases"/>
    <property type="match status" value="1"/>
</dbReference>
<dbReference type="SUPFAM" id="SSF51556">
    <property type="entry name" value="Metallo-dependent hydrolases"/>
    <property type="match status" value="1"/>
</dbReference>
<dbReference type="PANTHER" id="PTHR43135:SF3">
    <property type="entry name" value="ALPHA-D-RIBOSE 1-METHYLPHOSPHONATE 5-TRIPHOSPHATE DIPHOSPHATASE"/>
    <property type="match status" value="1"/>
</dbReference>
<dbReference type="AlphaFoldDB" id="A0AA42CSX2"/>